<dbReference type="AlphaFoldDB" id="A0ABD3KHC5"/>
<dbReference type="Proteomes" id="UP001634007">
    <property type="component" value="Unassembled WGS sequence"/>
</dbReference>
<dbReference type="Gene3D" id="2.120.10.80">
    <property type="entry name" value="Kelch-type beta propeller"/>
    <property type="match status" value="1"/>
</dbReference>
<proteinExistence type="predicted"/>
<feature type="region of interest" description="Disordered" evidence="1">
    <location>
        <begin position="58"/>
        <end position="99"/>
    </location>
</feature>
<evidence type="ECO:0008006" key="4">
    <source>
        <dbReference type="Google" id="ProtNLM"/>
    </source>
</evidence>
<dbReference type="PANTHER" id="PTHR47590:SF1">
    <property type="entry name" value="F-BOX_KELCH-REPEAT PROTEIN SKIP25"/>
    <property type="match status" value="1"/>
</dbReference>
<evidence type="ECO:0000313" key="3">
    <source>
        <dbReference type="Proteomes" id="UP001634007"/>
    </source>
</evidence>
<dbReference type="PANTHER" id="PTHR47590">
    <property type="entry name" value="F-BOX/KELCH-REPEAT PROTEIN SKIP25"/>
    <property type="match status" value="1"/>
</dbReference>
<name>A0ABD3KHC5_EUCGL</name>
<reference evidence="2 3" key="1">
    <citation type="submission" date="2024-11" db="EMBL/GenBank/DDBJ databases">
        <title>Chromosome-level genome assembly of Eucalyptus globulus Labill. provides insights into its genome evolution.</title>
        <authorList>
            <person name="Li X."/>
        </authorList>
    </citation>
    <scope>NUCLEOTIDE SEQUENCE [LARGE SCALE GENOMIC DNA]</scope>
    <source>
        <strain evidence="2">CL2024</strain>
        <tissue evidence="2">Fresh tender leaves</tissue>
    </source>
</reference>
<keyword evidence="3" id="KW-1185">Reference proteome</keyword>
<dbReference type="InterPro" id="IPR015915">
    <property type="entry name" value="Kelch-typ_b-propeller"/>
</dbReference>
<evidence type="ECO:0000313" key="2">
    <source>
        <dbReference type="EMBL" id="KAL3738552.1"/>
    </source>
</evidence>
<protein>
    <recommendedName>
        <fullName evidence="4">F-box/kelch-repeat protein SKIP25</fullName>
    </recommendedName>
</protein>
<feature type="compositionally biased region" description="Low complexity" evidence="1">
    <location>
        <begin position="61"/>
        <end position="77"/>
    </location>
</feature>
<comment type="caution">
    <text evidence="2">The sequence shown here is derived from an EMBL/GenBank/DDBJ whole genome shotgun (WGS) entry which is preliminary data.</text>
</comment>
<evidence type="ECO:0000256" key="1">
    <source>
        <dbReference type="SAM" id="MobiDB-lite"/>
    </source>
</evidence>
<sequence length="482" mass="52715">MPSNRHQNFPYRLKEEKQLLPKQNRHEMVPHHRYKMPHNLSHSSFRPALHMANAVAPVTNSTHSTAHASAASASSSASKRRKVADHRDGDRPHQQPLLPGLPDHIARLCLAGVPPSLLFSVCSSWRRVIYTPSFPPFLSLYALLSPFSPQDAHPPSSLSPPSRSLRTDPHHLSNVEFATFDPIAARWRTLPPPAPGAPLRLLVSHPSFLSWRFPIQTVSVAGKLVLLAATARDFFPAISRPLIFDPIARRWASGPPFTAPRRWCAAGVLGAAVYVASGIGSQFSTDVARSLERWVLSTSGSRNPGTRRKDESANWEWRKLNGLKDGRFCRDAIEAVGWRGKLCMVNVKGHAAKQGVVYDVAADAWRDMPKGMIGGWRGPVAAMDEDVIYVVDEVQGALRRYDEARDRWEEVMASDRLRGAQYAAAGGGRVCVVCGGDGGIAVVDVTAAPATMWVVDPPPAAQAVAVHILPRMSSSGDEPEDL</sequence>
<dbReference type="EMBL" id="JBJKBG010000005">
    <property type="protein sequence ID" value="KAL3738552.1"/>
    <property type="molecule type" value="Genomic_DNA"/>
</dbReference>
<accession>A0ABD3KHC5</accession>
<organism evidence="2 3">
    <name type="scientific">Eucalyptus globulus</name>
    <name type="common">Tasmanian blue gum</name>
    <dbReference type="NCBI Taxonomy" id="34317"/>
    <lineage>
        <taxon>Eukaryota</taxon>
        <taxon>Viridiplantae</taxon>
        <taxon>Streptophyta</taxon>
        <taxon>Embryophyta</taxon>
        <taxon>Tracheophyta</taxon>
        <taxon>Spermatophyta</taxon>
        <taxon>Magnoliopsida</taxon>
        <taxon>eudicotyledons</taxon>
        <taxon>Gunneridae</taxon>
        <taxon>Pentapetalae</taxon>
        <taxon>rosids</taxon>
        <taxon>malvids</taxon>
        <taxon>Myrtales</taxon>
        <taxon>Myrtaceae</taxon>
        <taxon>Myrtoideae</taxon>
        <taxon>Eucalypteae</taxon>
        <taxon>Eucalyptus</taxon>
    </lineage>
</organism>
<dbReference type="SUPFAM" id="SSF117281">
    <property type="entry name" value="Kelch motif"/>
    <property type="match status" value="1"/>
</dbReference>
<gene>
    <name evidence="2" type="ORF">ACJRO7_019993</name>
</gene>